<protein>
    <submittedName>
        <fullName evidence="1">Uncharacterized protein</fullName>
    </submittedName>
</protein>
<dbReference type="VEuPathDB" id="AmoebaDB:FDP41_011170"/>
<dbReference type="RefSeq" id="XP_044567420.1">
    <property type="nucleotide sequence ID" value="XM_044701550.1"/>
</dbReference>
<dbReference type="VEuPathDB" id="AmoebaDB:NF0129810"/>
<dbReference type="VEuPathDB" id="AmoebaDB:NfTy_072140"/>
<gene>
    <name evidence="1" type="ORF">FDP41_011170</name>
</gene>
<dbReference type="OrthoDB" id="5948481at2759"/>
<dbReference type="Proteomes" id="UP000444721">
    <property type="component" value="Unassembled WGS sequence"/>
</dbReference>
<evidence type="ECO:0000313" key="1">
    <source>
        <dbReference type="EMBL" id="KAF0982707.1"/>
    </source>
</evidence>
<reference evidence="1 2" key="1">
    <citation type="journal article" date="2019" name="Sci. Rep.">
        <title>Nanopore sequencing improves the draft genome of the human pathogenic amoeba Naegleria fowleri.</title>
        <authorList>
            <person name="Liechti N."/>
            <person name="Schurch N."/>
            <person name="Bruggmann R."/>
            <person name="Wittwer M."/>
        </authorList>
    </citation>
    <scope>NUCLEOTIDE SEQUENCE [LARGE SCALE GENOMIC DNA]</scope>
    <source>
        <strain evidence="1 2">ATCC 30894</strain>
    </source>
</reference>
<dbReference type="EMBL" id="VFQX01000008">
    <property type="protein sequence ID" value="KAF0982707.1"/>
    <property type="molecule type" value="Genomic_DNA"/>
</dbReference>
<comment type="caution">
    <text evidence="1">The sequence shown here is derived from an EMBL/GenBank/DDBJ whole genome shotgun (WGS) entry which is preliminary data.</text>
</comment>
<keyword evidence="2" id="KW-1185">Reference proteome</keyword>
<accession>A0A6A5BZL9</accession>
<name>A0A6A5BZL9_NAEFO</name>
<organism evidence="1 2">
    <name type="scientific">Naegleria fowleri</name>
    <name type="common">Brain eating amoeba</name>
    <dbReference type="NCBI Taxonomy" id="5763"/>
    <lineage>
        <taxon>Eukaryota</taxon>
        <taxon>Discoba</taxon>
        <taxon>Heterolobosea</taxon>
        <taxon>Tetramitia</taxon>
        <taxon>Eutetramitia</taxon>
        <taxon>Vahlkampfiidae</taxon>
        <taxon>Naegleria</taxon>
    </lineage>
</organism>
<sequence length="345" mass="40227">MEHVVIDVLHAKLRIVGNLLAKLMLQLVPNELEAIKDVIRKFPSFSNFEFKEKAFYKKQLVMESNHVFESPYLNDKQADTLLLNFEKIFLEALDKSSFDSQDVAIWSMFRYIIYGYMEPTQLLEKQNIEQDLIPTLKKLNEILRLHYPNEKVGYYVHIILNHLPYLLRKYGSLTRFMNQGCESVHSLGRLINERKSNHKAKGSLPGFSECVLLPLRVLYMSTRRGRDWIGTTQEDKSLSKHWQEMLEGWKHDVSEIDLNDEAFEKLEKSAEGASLSSAVVKKHIWEKAERKTSTVRKKIQRRRRVIDNGASKRTSTTTNTSIKAYVYVVRNNMQNVTTNHHAQIV</sequence>
<dbReference type="GeneID" id="68118385"/>
<evidence type="ECO:0000313" key="2">
    <source>
        <dbReference type="Proteomes" id="UP000444721"/>
    </source>
</evidence>
<dbReference type="AlphaFoldDB" id="A0A6A5BZL9"/>
<proteinExistence type="predicted"/>